<feature type="non-terminal residue" evidence="1">
    <location>
        <position position="30"/>
    </location>
</feature>
<protein>
    <submittedName>
        <fullName evidence="1">Uncharacterized protein</fullName>
    </submittedName>
</protein>
<dbReference type="EMBL" id="LHQQ01000571">
    <property type="protein sequence ID" value="KOS36223.1"/>
    <property type="molecule type" value="Genomic_DNA"/>
</dbReference>
<organism evidence="1 2">
    <name type="scientific">Penicillium nordicum</name>
    <dbReference type="NCBI Taxonomy" id="229535"/>
    <lineage>
        <taxon>Eukaryota</taxon>
        <taxon>Fungi</taxon>
        <taxon>Dikarya</taxon>
        <taxon>Ascomycota</taxon>
        <taxon>Pezizomycotina</taxon>
        <taxon>Eurotiomycetes</taxon>
        <taxon>Eurotiomycetidae</taxon>
        <taxon>Eurotiales</taxon>
        <taxon>Aspergillaceae</taxon>
        <taxon>Penicillium</taxon>
    </lineage>
</organism>
<name>A0A0M9W9F4_9EURO</name>
<sequence length="30" mass="3249">MILYGMKSFGIGNSSLSVPASFTVHCIERC</sequence>
<dbReference type="AlphaFoldDB" id="A0A0M9W9F4"/>
<proteinExistence type="predicted"/>
<accession>A0A0M9W9F4</accession>
<evidence type="ECO:0000313" key="2">
    <source>
        <dbReference type="Proteomes" id="UP000037696"/>
    </source>
</evidence>
<evidence type="ECO:0000313" key="1">
    <source>
        <dbReference type="EMBL" id="KOS36223.1"/>
    </source>
</evidence>
<gene>
    <name evidence="1" type="ORF">ACN38_g13051</name>
</gene>
<dbReference type="Proteomes" id="UP000037696">
    <property type="component" value="Unassembled WGS sequence"/>
</dbReference>
<comment type="caution">
    <text evidence="1">The sequence shown here is derived from an EMBL/GenBank/DDBJ whole genome shotgun (WGS) entry which is preliminary data.</text>
</comment>
<reference evidence="1 2" key="1">
    <citation type="submission" date="2015-08" db="EMBL/GenBank/DDBJ databases">
        <title>Genome sequencing of Penicillium nordicum.</title>
        <authorList>
            <person name="Nguyen H.D."/>
            <person name="Seifert K.A."/>
        </authorList>
    </citation>
    <scope>NUCLEOTIDE SEQUENCE [LARGE SCALE GENOMIC DNA]</scope>
    <source>
        <strain evidence="1 2">DAOMC 185683</strain>
    </source>
</reference>
<keyword evidence="2" id="KW-1185">Reference proteome</keyword>